<feature type="transmembrane region" description="Helical" evidence="1">
    <location>
        <begin position="81"/>
        <end position="99"/>
    </location>
</feature>
<evidence type="ECO:0000313" key="3">
    <source>
        <dbReference type="Proteomes" id="UP000295680"/>
    </source>
</evidence>
<reference evidence="2 3" key="1">
    <citation type="submission" date="2019-03" db="EMBL/GenBank/DDBJ databases">
        <title>Genomic Encyclopedia of Type Strains, Phase IV (KMG-IV): sequencing the most valuable type-strain genomes for metagenomic binning, comparative biology and taxonomic classification.</title>
        <authorList>
            <person name="Goeker M."/>
        </authorList>
    </citation>
    <scope>NUCLEOTIDE SEQUENCE [LARGE SCALE GENOMIC DNA]</scope>
    <source>
        <strain evidence="2 3">DSM 45934</strain>
    </source>
</reference>
<evidence type="ECO:0000313" key="2">
    <source>
        <dbReference type="EMBL" id="TCO64355.1"/>
    </source>
</evidence>
<keyword evidence="3" id="KW-1185">Reference proteome</keyword>
<protein>
    <recommendedName>
        <fullName evidence="4">YGGT family protein</fullName>
    </recommendedName>
</protein>
<comment type="caution">
    <text evidence="2">The sequence shown here is derived from an EMBL/GenBank/DDBJ whole genome shotgun (WGS) entry which is preliminary data.</text>
</comment>
<keyword evidence="1" id="KW-0472">Membrane</keyword>
<sequence>MNMTTRRWHVSNGRGTAARVVFGVTALFALIEAIFILLNLFGANAANGFYMFVRSLAEPLALFFPGLFATGSFPIDVLLNYGLAAVFWLVVGSIIARIIA</sequence>
<feature type="transmembrane region" description="Helical" evidence="1">
    <location>
        <begin position="20"/>
        <end position="43"/>
    </location>
</feature>
<organism evidence="2 3">
    <name type="scientific">Actinocrispum wychmicini</name>
    <dbReference type="NCBI Taxonomy" id="1213861"/>
    <lineage>
        <taxon>Bacteria</taxon>
        <taxon>Bacillati</taxon>
        <taxon>Actinomycetota</taxon>
        <taxon>Actinomycetes</taxon>
        <taxon>Pseudonocardiales</taxon>
        <taxon>Pseudonocardiaceae</taxon>
        <taxon>Actinocrispum</taxon>
    </lineage>
</organism>
<accession>A0A4R2KCY1</accession>
<evidence type="ECO:0008006" key="4">
    <source>
        <dbReference type="Google" id="ProtNLM"/>
    </source>
</evidence>
<dbReference type="AlphaFoldDB" id="A0A4R2KCY1"/>
<dbReference type="Proteomes" id="UP000295680">
    <property type="component" value="Unassembled WGS sequence"/>
</dbReference>
<dbReference type="EMBL" id="SLWS01000001">
    <property type="protein sequence ID" value="TCO64355.1"/>
    <property type="molecule type" value="Genomic_DNA"/>
</dbReference>
<name>A0A4R2KCY1_9PSEU</name>
<proteinExistence type="predicted"/>
<gene>
    <name evidence="2" type="ORF">EV192_101123</name>
</gene>
<keyword evidence="1" id="KW-1133">Transmembrane helix</keyword>
<evidence type="ECO:0000256" key="1">
    <source>
        <dbReference type="SAM" id="Phobius"/>
    </source>
</evidence>
<keyword evidence="1" id="KW-0812">Transmembrane</keyword>